<evidence type="ECO:0000313" key="1">
    <source>
        <dbReference type="EMBL" id="RNA38319.1"/>
    </source>
</evidence>
<dbReference type="Proteomes" id="UP000276133">
    <property type="component" value="Unassembled WGS sequence"/>
</dbReference>
<evidence type="ECO:0000313" key="2">
    <source>
        <dbReference type="Proteomes" id="UP000276133"/>
    </source>
</evidence>
<name>A0A3M7SRH3_BRAPC</name>
<comment type="caution">
    <text evidence="1">The sequence shown here is derived from an EMBL/GenBank/DDBJ whole genome shotgun (WGS) entry which is preliminary data.</text>
</comment>
<dbReference type="EMBL" id="REGN01000891">
    <property type="protein sequence ID" value="RNA38319.1"/>
    <property type="molecule type" value="Genomic_DNA"/>
</dbReference>
<sequence length="142" mass="16994">MGLGELRDEEDEVEGDDVVDWFSGMGKFCWLNVWIGCEFLVDEQSNHRFGKEIRPERRGRRERENKNKSMELFSCDLTFDLDEKREKILRVKKERIKLASYKEKKKNKENKKSFNYSLLALINCKFSSSNVIFKFALKNFRH</sequence>
<proteinExistence type="predicted"/>
<organism evidence="1 2">
    <name type="scientific">Brachionus plicatilis</name>
    <name type="common">Marine rotifer</name>
    <name type="synonym">Brachionus muelleri</name>
    <dbReference type="NCBI Taxonomy" id="10195"/>
    <lineage>
        <taxon>Eukaryota</taxon>
        <taxon>Metazoa</taxon>
        <taxon>Spiralia</taxon>
        <taxon>Gnathifera</taxon>
        <taxon>Rotifera</taxon>
        <taxon>Eurotatoria</taxon>
        <taxon>Monogononta</taxon>
        <taxon>Pseudotrocha</taxon>
        <taxon>Ploima</taxon>
        <taxon>Brachionidae</taxon>
        <taxon>Brachionus</taxon>
    </lineage>
</organism>
<reference evidence="1 2" key="1">
    <citation type="journal article" date="2018" name="Sci. Rep.">
        <title>Genomic signatures of local adaptation to the degree of environmental predictability in rotifers.</title>
        <authorList>
            <person name="Franch-Gras L."/>
            <person name="Hahn C."/>
            <person name="Garcia-Roger E.M."/>
            <person name="Carmona M.J."/>
            <person name="Serra M."/>
            <person name="Gomez A."/>
        </authorList>
    </citation>
    <scope>NUCLEOTIDE SEQUENCE [LARGE SCALE GENOMIC DNA]</scope>
    <source>
        <strain evidence="1">HYR1</strain>
    </source>
</reference>
<keyword evidence="2" id="KW-1185">Reference proteome</keyword>
<gene>
    <name evidence="1" type="ORF">BpHYR1_041587</name>
</gene>
<accession>A0A3M7SRH3</accession>
<protein>
    <submittedName>
        <fullName evidence="1">Uncharacterized protein</fullName>
    </submittedName>
</protein>
<dbReference type="AlphaFoldDB" id="A0A3M7SRH3"/>